<dbReference type="GO" id="GO:0032543">
    <property type="term" value="P:mitochondrial translation"/>
    <property type="evidence" value="ECO:0007669"/>
    <property type="project" value="UniProtKB-ARBA"/>
</dbReference>
<comment type="subcellular location">
    <subcellularLocation>
        <location evidence="1">Mitochondrion</location>
    </subcellularLocation>
</comment>
<proteinExistence type="inferred from homology"/>
<feature type="compositionally biased region" description="Basic and acidic residues" evidence="5">
    <location>
        <begin position="290"/>
        <end position="310"/>
    </location>
</feature>
<evidence type="ECO:0000256" key="3">
    <source>
        <dbReference type="ARBA" id="ARBA00022946"/>
    </source>
</evidence>
<dbReference type="Gene3D" id="3.30.160.20">
    <property type="match status" value="1"/>
</dbReference>
<dbReference type="GO" id="GO:0005739">
    <property type="term" value="C:mitochondrion"/>
    <property type="evidence" value="ECO:0007669"/>
    <property type="project" value="UniProtKB-SubCell"/>
</dbReference>
<dbReference type="EMBL" id="MCFC01000008">
    <property type="protein sequence ID" value="ORY32879.1"/>
    <property type="molecule type" value="Genomic_DNA"/>
</dbReference>
<feature type="region of interest" description="Disordered" evidence="5">
    <location>
        <begin position="211"/>
        <end position="246"/>
    </location>
</feature>
<evidence type="ECO:0000256" key="2">
    <source>
        <dbReference type="ARBA" id="ARBA00010835"/>
    </source>
</evidence>
<evidence type="ECO:0000313" key="7">
    <source>
        <dbReference type="EMBL" id="ORY32879.1"/>
    </source>
</evidence>
<evidence type="ECO:0000256" key="1">
    <source>
        <dbReference type="ARBA" id="ARBA00004173"/>
    </source>
</evidence>
<evidence type="ECO:0000259" key="6">
    <source>
        <dbReference type="Pfam" id="PF00472"/>
    </source>
</evidence>
<keyword evidence="4" id="KW-0496">Mitochondrion</keyword>
<accession>A0A1Y2BDG5</accession>
<dbReference type="Pfam" id="PF00472">
    <property type="entry name" value="RF-1"/>
    <property type="match status" value="1"/>
</dbReference>
<dbReference type="InterPro" id="IPR000352">
    <property type="entry name" value="Pep_chain_release_fac_I"/>
</dbReference>
<dbReference type="InterPro" id="IPR052405">
    <property type="entry name" value="Mito_Transl_Release_Factor"/>
</dbReference>
<protein>
    <recommendedName>
        <fullName evidence="6">Prokaryotic-type class I peptide chain release factors domain-containing protein</fullName>
    </recommendedName>
</protein>
<feature type="region of interest" description="Disordered" evidence="5">
    <location>
        <begin position="266"/>
        <end position="310"/>
    </location>
</feature>
<keyword evidence="8" id="KW-1185">Reference proteome</keyword>
<name>A0A1Y2BDG5_9TREE</name>
<feature type="domain" description="Prokaryotic-type class I peptide chain release factors" evidence="6">
    <location>
        <begin position="137"/>
        <end position="219"/>
    </location>
</feature>
<reference evidence="7 8" key="1">
    <citation type="submission" date="2016-07" db="EMBL/GenBank/DDBJ databases">
        <title>Pervasive Adenine N6-methylation of Active Genes in Fungi.</title>
        <authorList>
            <consortium name="DOE Joint Genome Institute"/>
            <person name="Mondo S.J."/>
            <person name="Dannebaum R.O."/>
            <person name="Kuo R.C."/>
            <person name="Labutti K."/>
            <person name="Haridas S."/>
            <person name="Kuo A."/>
            <person name="Salamov A."/>
            <person name="Ahrendt S.R."/>
            <person name="Lipzen A."/>
            <person name="Sullivan W."/>
            <person name="Andreopoulos W.B."/>
            <person name="Clum A."/>
            <person name="Lindquist E."/>
            <person name="Daum C."/>
            <person name="Ramamoorthy G.K."/>
            <person name="Gryganskyi A."/>
            <person name="Culley D."/>
            <person name="Magnuson J.K."/>
            <person name="James T.Y."/>
            <person name="O'Malley M.A."/>
            <person name="Stajich J.E."/>
            <person name="Spatafora J.W."/>
            <person name="Visel A."/>
            <person name="Grigoriev I.V."/>
        </authorList>
    </citation>
    <scope>NUCLEOTIDE SEQUENCE [LARGE SCALE GENOMIC DNA]</scope>
    <source>
        <strain evidence="7 8">68-887.2</strain>
    </source>
</reference>
<dbReference type="InParanoid" id="A0A1Y2BDG5"/>
<keyword evidence="3" id="KW-0809">Transit peptide</keyword>
<dbReference type="GO" id="GO:0003747">
    <property type="term" value="F:translation release factor activity"/>
    <property type="evidence" value="ECO:0007669"/>
    <property type="project" value="InterPro"/>
</dbReference>
<evidence type="ECO:0000256" key="5">
    <source>
        <dbReference type="SAM" id="MobiDB-lite"/>
    </source>
</evidence>
<sequence>MATSGAVRAVRIAVSGTSVIQQSARFRSTDGLVGCSCWVQLIPVKQFSTSFRAHRQGHSKQETDRVDGGDVVSASDKEKVGLLEDEAKYDDEEELDGIEVDQVPDEALPATLTNLKRPRLPTSMKKLNRILGSHRSVPLPDSDLLETFVRGRGPGGQAINKTNSSVSLIHLPTGIRVQAQPTRSREENRKAARKILSERLDHLRSNGLLPVYDSESVTQGQVKVDTENKENDNDKKGMGKKKQFKEEAKELAGLYTKKEVRGMKIQARKADKAKKHKRKLKKKGEEEEAMAVKDNRDVAHGGDKEQHGVA</sequence>
<dbReference type="SUPFAM" id="SSF75620">
    <property type="entry name" value="Release factor"/>
    <property type="match status" value="1"/>
</dbReference>
<evidence type="ECO:0000256" key="4">
    <source>
        <dbReference type="ARBA" id="ARBA00023128"/>
    </source>
</evidence>
<evidence type="ECO:0000313" key="8">
    <source>
        <dbReference type="Proteomes" id="UP000193986"/>
    </source>
</evidence>
<dbReference type="PANTHER" id="PTHR46203">
    <property type="entry name" value="PROBABLE PEPTIDE CHAIN RELEASE FACTOR C12ORF65"/>
    <property type="match status" value="1"/>
</dbReference>
<comment type="similarity">
    <text evidence="2">Belongs to the prokaryotic/mitochondrial release factor family.</text>
</comment>
<dbReference type="AlphaFoldDB" id="A0A1Y2BDG5"/>
<organism evidence="7 8">
    <name type="scientific">Naematelia encephala</name>
    <dbReference type="NCBI Taxonomy" id="71784"/>
    <lineage>
        <taxon>Eukaryota</taxon>
        <taxon>Fungi</taxon>
        <taxon>Dikarya</taxon>
        <taxon>Basidiomycota</taxon>
        <taxon>Agaricomycotina</taxon>
        <taxon>Tremellomycetes</taxon>
        <taxon>Tremellales</taxon>
        <taxon>Naemateliaceae</taxon>
        <taxon>Naematelia</taxon>
    </lineage>
</organism>
<comment type="caution">
    <text evidence="7">The sequence shown here is derived from an EMBL/GenBank/DDBJ whole genome shotgun (WGS) entry which is preliminary data.</text>
</comment>
<dbReference type="PANTHER" id="PTHR46203:SF1">
    <property type="entry name" value="MITOCHONDRIAL TRANSLATION RELEASE FACTOR IN RESCUE"/>
    <property type="match status" value="1"/>
</dbReference>
<dbReference type="OrthoDB" id="277888at2759"/>
<dbReference type="Proteomes" id="UP000193986">
    <property type="component" value="Unassembled WGS sequence"/>
</dbReference>
<dbReference type="InterPro" id="IPR045853">
    <property type="entry name" value="Pep_chain_release_fac_I_sf"/>
</dbReference>
<gene>
    <name evidence="7" type="ORF">BCR39DRAFT_522253</name>
</gene>
<feature type="compositionally biased region" description="Basic residues" evidence="5">
    <location>
        <begin position="271"/>
        <end position="282"/>
    </location>
</feature>
<feature type="compositionally biased region" description="Basic and acidic residues" evidence="5">
    <location>
        <begin position="224"/>
        <end position="237"/>
    </location>
</feature>